<evidence type="ECO:0000313" key="1">
    <source>
        <dbReference type="EMBL" id="KAF3568144.1"/>
    </source>
</evidence>
<proteinExistence type="predicted"/>
<name>A0ABQ7DAJ3_BRACR</name>
<comment type="caution">
    <text evidence="1">The sequence shown here is derived from an EMBL/GenBank/DDBJ whole genome shotgun (WGS) entry which is preliminary data.</text>
</comment>
<dbReference type="EMBL" id="QGKV02000759">
    <property type="protein sequence ID" value="KAF3568144.1"/>
    <property type="molecule type" value="Genomic_DNA"/>
</dbReference>
<keyword evidence="2" id="KW-1185">Reference proteome</keyword>
<reference evidence="1 2" key="1">
    <citation type="journal article" date="2020" name="BMC Genomics">
        <title>Intraspecific diversification of the crop wild relative Brassica cretica Lam. using demographic model selection.</title>
        <authorList>
            <person name="Kioukis A."/>
            <person name="Michalopoulou V.A."/>
            <person name="Briers L."/>
            <person name="Pirintsos S."/>
            <person name="Studholme D.J."/>
            <person name="Pavlidis P."/>
            <person name="Sarris P.F."/>
        </authorList>
    </citation>
    <scope>NUCLEOTIDE SEQUENCE [LARGE SCALE GENOMIC DNA]</scope>
    <source>
        <strain evidence="2">cv. PFS-1207/04</strain>
    </source>
</reference>
<gene>
    <name evidence="1" type="ORF">DY000_02015499</name>
</gene>
<sequence>MSVRHSLLVYKSHAAPTVAMKALPSNRDEFELGLMSRTWKSTGTRALPICTSRPRWSAITFGKMLTEDPVSQSALE</sequence>
<protein>
    <submittedName>
        <fullName evidence="1">Uncharacterized protein</fullName>
    </submittedName>
</protein>
<dbReference type="Proteomes" id="UP000266723">
    <property type="component" value="Unassembled WGS sequence"/>
</dbReference>
<organism evidence="1 2">
    <name type="scientific">Brassica cretica</name>
    <name type="common">Mustard</name>
    <dbReference type="NCBI Taxonomy" id="69181"/>
    <lineage>
        <taxon>Eukaryota</taxon>
        <taxon>Viridiplantae</taxon>
        <taxon>Streptophyta</taxon>
        <taxon>Embryophyta</taxon>
        <taxon>Tracheophyta</taxon>
        <taxon>Spermatophyta</taxon>
        <taxon>Magnoliopsida</taxon>
        <taxon>eudicotyledons</taxon>
        <taxon>Gunneridae</taxon>
        <taxon>Pentapetalae</taxon>
        <taxon>rosids</taxon>
        <taxon>malvids</taxon>
        <taxon>Brassicales</taxon>
        <taxon>Brassicaceae</taxon>
        <taxon>Brassiceae</taxon>
        <taxon>Brassica</taxon>
    </lineage>
</organism>
<evidence type="ECO:0000313" key="2">
    <source>
        <dbReference type="Proteomes" id="UP000266723"/>
    </source>
</evidence>
<accession>A0ABQ7DAJ3</accession>